<keyword evidence="6 9" id="KW-1133">Transmembrane helix</keyword>
<evidence type="ECO:0000313" key="11">
    <source>
        <dbReference type="EMBL" id="GLR27213.1"/>
    </source>
</evidence>
<dbReference type="InterPro" id="IPR004563">
    <property type="entry name" value="Apolipo_AcylTrfase"/>
</dbReference>
<dbReference type="EC" id="2.3.1.269" evidence="9"/>
<feature type="transmembrane region" description="Helical" evidence="9">
    <location>
        <begin position="122"/>
        <end position="147"/>
    </location>
</feature>
<accession>A0ABQ5YRF5</accession>
<feature type="transmembrane region" description="Helical" evidence="9">
    <location>
        <begin position="486"/>
        <end position="506"/>
    </location>
</feature>
<comment type="subcellular location">
    <subcellularLocation>
        <location evidence="1 9">Cell membrane</location>
        <topology evidence="1 9">Multi-pass membrane protein</topology>
    </subcellularLocation>
</comment>
<dbReference type="SUPFAM" id="SSF56317">
    <property type="entry name" value="Carbon-nitrogen hydrolase"/>
    <property type="match status" value="1"/>
</dbReference>
<feature type="transmembrane region" description="Helical" evidence="9">
    <location>
        <begin position="52"/>
        <end position="71"/>
    </location>
</feature>
<dbReference type="HAMAP" id="MF_01148">
    <property type="entry name" value="Lnt"/>
    <property type="match status" value="1"/>
</dbReference>
<dbReference type="InterPro" id="IPR036526">
    <property type="entry name" value="C-N_Hydrolase_sf"/>
</dbReference>
<dbReference type="Gene3D" id="3.60.110.10">
    <property type="entry name" value="Carbon-nitrogen hydrolase"/>
    <property type="match status" value="1"/>
</dbReference>
<comment type="caution">
    <text evidence="11">The sequence shown here is derived from an EMBL/GenBank/DDBJ whole genome shotgun (WGS) entry which is preliminary data.</text>
</comment>
<evidence type="ECO:0000256" key="2">
    <source>
        <dbReference type="ARBA" id="ARBA00010065"/>
    </source>
</evidence>
<feature type="transmembrane region" description="Helical" evidence="9">
    <location>
        <begin position="159"/>
        <end position="181"/>
    </location>
</feature>
<keyword evidence="4 9" id="KW-0808">Transferase</keyword>
<comment type="pathway">
    <text evidence="9">Protein modification; lipoprotein biosynthesis (N-acyl transfer).</text>
</comment>
<dbReference type="EMBL" id="BSOJ01000028">
    <property type="protein sequence ID" value="GLR27213.1"/>
    <property type="molecule type" value="Genomic_DNA"/>
</dbReference>
<feature type="transmembrane region" description="Helical" evidence="9">
    <location>
        <begin position="188"/>
        <end position="207"/>
    </location>
</feature>
<dbReference type="InterPro" id="IPR003010">
    <property type="entry name" value="C-N_Hydrolase"/>
</dbReference>
<evidence type="ECO:0000256" key="7">
    <source>
        <dbReference type="ARBA" id="ARBA00023136"/>
    </source>
</evidence>
<protein>
    <recommendedName>
        <fullName evidence="9">Apolipoprotein N-acyltransferase</fullName>
        <shortName evidence="9">ALP N-acyltransferase</shortName>
        <ecNumber evidence="9">2.3.1.269</ecNumber>
    </recommendedName>
</protein>
<evidence type="ECO:0000256" key="6">
    <source>
        <dbReference type="ARBA" id="ARBA00022989"/>
    </source>
</evidence>
<dbReference type="PANTHER" id="PTHR38686:SF1">
    <property type="entry name" value="APOLIPOPROTEIN N-ACYLTRANSFERASE"/>
    <property type="match status" value="1"/>
</dbReference>
<dbReference type="Pfam" id="PF20154">
    <property type="entry name" value="LNT_N"/>
    <property type="match status" value="1"/>
</dbReference>
<dbReference type="InterPro" id="IPR045378">
    <property type="entry name" value="LNT_N"/>
</dbReference>
<evidence type="ECO:0000256" key="4">
    <source>
        <dbReference type="ARBA" id="ARBA00022679"/>
    </source>
</evidence>
<evidence type="ECO:0000313" key="12">
    <source>
        <dbReference type="Proteomes" id="UP001156664"/>
    </source>
</evidence>
<dbReference type="Proteomes" id="UP001156664">
    <property type="component" value="Unassembled WGS sequence"/>
</dbReference>
<evidence type="ECO:0000256" key="9">
    <source>
        <dbReference type="HAMAP-Rule" id="MF_01148"/>
    </source>
</evidence>
<feature type="domain" description="CN hydrolase" evidence="10">
    <location>
        <begin position="222"/>
        <end position="473"/>
    </location>
</feature>
<evidence type="ECO:0000256" key="3">
    <source>
        <dbReference type="ARBA" id="ARBA00022475"/>
    </source>
</evidence>
<dbReference type="PROSITE" id="PS50263">
    <property type="entry name" value="CN_HYDROLASE"/>
    <property type="match status" value="1"/>
</dbReference>
<reference evidence="12" key="1">
    <citation type="journal article" date="2019" name="Int. J. Syst. Evol. Microbiol.">
        <title>The Global Catalogue of Microorganisms (GCM) 10K type strain sequencing project: providing services to taxonomists for standard genome sequencing and annotation.</title>
        <authorList>
            <consortium name="The Broad Institute Genomics Platform"/>
            <consortium name="The Broad Institute Genome Sequencing Center for Infectious Disease"/>
            <person name="Wu L."/>
            <person name="Ma J."/>
        </authorList>
    </citation>
    <scope>NUCLEOTIDE SEQUENCE [LARGE SCALE GENOMIC DNA]</scope>
    <source>
        <strain evidence="12">NBRC 105857</strain>
    </source>
</reference>
<evidence type="ECO:0000256" key="5">
    <source>
        <dbReference type="ARBA" id="ARBA00022692"/>
    </source>
</evidence>
<name>A0ABQ5YRF5_9BURK</name>
<proteinExistence type="inferred from homology"/>
<dbReference type="RefSeq" id="WP_284281949.1">
    <property type="nucleotide sequence ID" value="NZ_BSOJ01000028.1"/>
</dbReference>
<keyword evidence="7 9" id="KW-0472">Membrane</keyword>
<keyword evidence="5 9" id="KW-0812">Transmembrane</keyword>
<dbReference type="NCBIfam" id="TIGR00546">
    <property type="entry name" value="lnt"/>
    <property type="match status" value="1"/>
</dbReference>
<evidence type="ECO:0000259" key="10">
    <source>
        <dbReference type="PROSITE" id="PS50263"/>
    </source>
</evidence>
<comment type="function">
    <text evidence="9">Catalyzes the phospholipid dependent N-acylation of the N-terminal cysteine of apolipoprotein, the last step in lipoprotein maturation.</text>
</comment>
<sequence length="518" mass="56822">MIFVFFSGLLAGAPWVASFAPFGLWWLGLLQLVLLGLYVSGPFAAKPLKSFVLGLGFGFGAFVIGVSWLYISLHTYGGLPAALAGLSVAAFSLYLALFGAFACAVTAATAPVWSRYPALLPWWWAALWTFFSWFRATLFTGFSWLNLGDSLVDSPFSGALAWFGNYGLLFFLLGAVFAVWVGIQKKRILVWVPGLAVLAALAGQTLVPLNIQSTAPITVVGVQTNVDQSIKFDPDLISQNMASVFELGDAARRQVPQGGLLIFPETVDPLIWSDTPPEWQTRFHDYASDGRKVVMGAALQEGHDFYNSIVLFDGTESRLDLEAPNVRHDKRHLVPFGEFIPFGFHWFVRMLNMPMGEFASGKGAMVPFDVGGGNRMASSVCYEDTFGGEFANLLANATVEPTVLLNLSNLAWFGQSWALEQHAQMGRARAAEHRKPEVRVTNTGLSGLVDEYGQWIQKVPPGVKATWKAQFVGKKGLTPFARTGPLLWYFIWIGLLVAFALSALRLRAYNRHIVSSTN</sequence>
<gene>
    <name evidence="9 11" type="primary">lnt</name>
    <name evidence="11" type="ORF">GCM10007875_23040</name>
</gene>
<evidence type="ECO:0000256" key="1">
    <source>
        <dbReference type="ARBA" id="ARBA00004651"/>
    </source>
</evidence>
<organism evidence="11 12">
    <name type="scientific">Limnobacter litoralis</name>
    <dbReference type="NCBI Taxonomy" id="481366"/>
    <lineage>
        <taxon>Bacteria</taxon>
        <taxon>Pseudomonadati</taxon>
        <taxon>Pseudomonadota</taxon>
        <taxon>Betaproteobacteria</taxon>
        <taxon>Burkholderiales</taxon>
        <taxon>Burkholderiaceae</taxon>
        <taxon>Limnobacter</taxon>
    </lineage>
</organism>
<keyword evidence="3 9" id="KW-1003">Cell membrane</keyword>
<evidence type="ECO:0000256" key="8">
    <source>
        <dbReference type="ARBA" id="ARBA00023315"/>
    </source>
</evidence>
<comment type="catalytic activity">
    <reaction evidence="9">
        <text>N-terminal S-1,2-diacyl-sn-glyceryl-L-cysteinyl-[lipoprotein] + a glycerophospholipid = N-acyl-S-1,2-diacyl-sn-glyceryl-L-cysteinyl-[lipoprotein] + a 2-acyl-sn-glycero-3-phospholipid + H(+)</text>
        <dbReference type="Rhea" id="RHEA:48228"/>
        <dbReference type="Rhea" id="RHEA-COMP:14681"/>
        <dbReference type="Rhea" id="RHEA-COMP:14684"/>
        <dbReference type="ChEBI" id="CHEBI:15378"/>
        <dbReference type="ChEBI" id="CHEBI:136912"/>
        <dbReference type="ChEBI" id="CHEBI:140656"/>
        <dbReference type="ChEBI" id="CHEBI:140657"/>
        <dbReference type="ChEBI" id="CHEBI:140660"/>
        <dbReference type="EC" id="2.3.1.269"/>
    </reaction>
</comment>
<feature type="transmembrane region" description="Helical" evidence="9">
    <location>
        <begin position="83"/>
        <end position="110"/>
    </location>
</feature>
<keyword evidence="12" id="KW-1185">Reference proteome</keyword>
<dbReference type="CDD" id="cd07571">
    <property type="entry name" value="ALP_N-acyl_transferase"/>
    <property type="match status" value="1"/>
</dbReference>
<dbReference type="Pfam" id="PF00795">
    <property type="entry name" value="CN_hydrolase"/>
    <property type="match status" value="1"/>
</dbReference>
<dbReference type="PANTHER" id="PTHR38686">
    <property type="entry name" value="APOLIPOPROTEIN N-ACYLTRANSFERASE"/>
    <property type="match status" value="1"/>
</dbReference>
<comment type="similarity">
    <text evidence="2 9">Belongs to the CN hydrolase family. Apolipoprotein N-acyltransferase subfamily.</text>
</comment>
<keyword evidence="8 9" id="KW-0012">Acyltransferase</keyword>